<dbReference type="PANTHER" id="PTHR47018">
    <property type="entry name" value="CXC DOMAIN-CONTAINING PROTEIN-RELATED"/>
    <property type="match status" value="1"/>
</dbReference>
<dbReference type="Proteomes" id="UP001153709">
    <property type="component" value="Unassembled WGS sequence"/>
</dbReference>
<organism evidence="2 3">
    <name type="scientific">Diabrotica balteata</name>
    <name type="common">Banded cucumber beetle</name>
    <dbReference type="NCBI Taxonomy" id="107213"/>
    <lineage>
        <taxon>Eukaryota</taxon>
        <taxon>Metazoa</taxon>
        <taxon>Ecdysozoa</taxon>
        <taxon>Arthropoda</taxon>
        <taxon>Hexapoda</taxon>
        <taxon>Insecta</taxon>
        <taxon>Pterygota</taxon>
        <taxon>Neoptera</taxon>
        <taxon>Endopterygota</taxon>
        <taxon>Coleoptera</taxon>
        <taxon>Polyphaga</taxon>
        <taxon>Cucujiformia</taxon>
        <taxon>Chrysomeloidea</taxon>
        <taxon>Chrysomelidae</taxon>
        <taxon>Galerucinae</taxon>
        <taxon>Diabroticina</taxon>
        <taxon>Diabroticites</taxon>
        <taxon>Diabrotica</taxon>
    </lineage>
</organism>
<proteinExistence type="predicted"/>
<evidence type="ECO:0000313" key="3">
    <source>
        <dbReference type="Proteomes" id="UP001153709"/>
    </source>
</evidence>
<evidence type="ECO:0000313" key="2">
    <source>
        <dbReference type="EMBL" id="CAH1225893.1"/>
    </source>
</evidence>
<protein>
    <submittedName>
        <fullName evidence="2">Uncharacterized protein</fullName>
    </submittedName>
</protein>
<sequence length="383" mass="44628">MTNNSIMVEHDYHIANQVDETPTNQPSTSRTNSERDGGDKRSNLQKAAEAYAVDQKETAAILERFMAMKESVSEYEQLRLRELDLKELELKWSGFHKRTVEDKSHVTTYGYLPVLPHVSSEYDTVWTVIIKCNEIAKELNNRYTVLTFDQAIYYKAKELQWSQSEDTKNVVIRLGGFHIVMNFLKIIGQFMTDSGLADVWLDSGLYAQSTIDGILSGKKYNKAIQAHKLTRKEDVMQLSDKILTLTRELLTEFPEFIAAQTATGKYWNAYLEMVDILLEFQFSERSGNWEIHLSSFRKMLPYFFAFDHVNYSRWGTIYLMDMYKLHGEAPEVHEECMNENFVVKRLNGNFNQLSVDQALEHINKISKKCRRDRGIDQKQHKIR</sequence>
<dbReference type="PANTHER" id="PTHR47018:SF3">
    <property type="entry name" value="MYCBP-ASSOCIATED PROTEIN"/>
    <property type="match status" value="1"/>
</dbReference>
<feature type="region of interest" description="Disordered" evidence="1">
    <location>
        <begin position="13"/>
        <end position="44"/>
    </location>
</feature>
<accession>A0A9P0DTU9</accession>
<reference evidence="2" key="1">
    <citation type="submission" date="2022-01" db="EMBL/GenBank/DDBJ databases">
        <authorList>
            <person name="King R."/>
        </authorList>
    </citation>
    <scope>NUCLEOTIDE SEQUENCE</scope>
</reference>
<name>A0A9P0DTU9_DIABA</name>
<feature type="compositionally biased region" description="Polar residues" evidence="1">
    <location>
        <begin position="18"/>
        <end position="31"/>
    </location>
</feature>
<feature type="compositionally biased region" description="Basic and acidic residues" evidence="1">
    <location>
        <begin position="32"/>
        <end position="42"/>
    </location>
</feature>
<comment type="caution">
    <text evidence="2">The sequence shown here is derived from an EMBL/GenBank/DDBJ whole genome shotgun (WGS) entry which is preliminary data.</text>
</comment>
<evidence type="ECO:0000256" key="1">
    <source>
        <dbReference type="SAM" id="MobiDB-lite"/>
    </source>
</evidence>
<gene>
    <name evidence="2" type="ORF">DIABBA_LOCUS113</name>
</gene>
<dbReference type="AlphaFoldDB" id="A0A9P0DTU9"/>
<dbReference type="EMBL" id="CAKJVB030000031">
    <property type="protein sequence ID" value="CAH1225893.1"/>
    <property type="molecule type" value="Genomic_DNA"/>
</dbReference>
<dbReference type="OrthoDB" id="8300196at2759"/>
<keyword evidence="3" id="KW-1185">Reference proteome</keyword>